<keyword evidence="3" id="KW-1185">Reference proteome</keyword>
<feature type="transmembrane region" description="Helical" evidence="1">
    <location>
        <begin position="196"/>
        <end position="214"/>
    </location>
</feature>
<feature type="transmembrane region" description="Helical" evidence="1">
    <location>
        <begin position="43"/>
        <end position="60"/>
    </location>
</feature>
<dbReference type="InterPro" id="IPR010721">
    <property type="entry name" value="UstE-like"/>
</dbReference>
<evidence type="ECO:0000313" key="2">
    <source>
        <dbReference type="EMBL" id="MBH0239989.1"/>
    </source>
</evidence>
<reference evidence="2" key="1">
    <citation type="submission" date="2020-12" db="EMBL/GenBank/DDBJ databases">
        <title>Methylobrevis albus sp. nov., isolated from fresh water lack sediment.</title>
        <authorList>
            <person name="Zou Q."/>
        </authorList>
    </citation>
    <scope>NUCLEOTIDE SEQUENCE</scope>
    <source>
        <strain evidence="2">L22</strain>
    </source>
</reference>
<dbReference type="PANTHER" id="PTHR32251:SF17">
    <property type="entry name" value="STEROID 5-ALPHA REDUCTASE C-TERMINAL DOMAIN-CONTAINING PROTEIN"/>
    <property type="match status" value="1"/>
</dbReference>
<dbReference type="EMBL" id="JADZLT010000056">
    <property type="protein sequence ID" value="MBH0239989.1"/>
    <property type="molecule type" value="Genomic_DNA"/>
</dbReference>
<evidence type="ECO:0000313" key="3">
    <source>
        <dbReference type="Proteomes" id="UP000631694"/>
    </source>
</evidence>
<dbReference type="Pfam" id="PF06966">
    <property type="entry name" value="DUF1295"/>
    <property type="match status" value="1"/>
</dbReference>
<evidence type="ECO:0000256" key="1">
    <source>
        <dbReference type="SAM" id="Phobius"/>
    </source>
</evidence>
<dbReference type="RefSeq" id="WP_197313054.1">
    <property type="nucleotide sequence ID" value="NZ_JADZLT010000056.1"/>
</dbReference>
<dbReference type="Proteomes" id="UP000631694">
    <property type="component" value="Unassembled WGS sequence"/>
</dbReference>
<dbReference type="PANTHER" id="PTHR32251">
    <property type="entry name" value="3-OXO-5-ALPHA-STEROID 4-DEHYDROGENASE"/>
    <property type="match status" value="1"/>
</dbReference>
<dbReference type="Gene3D" id="1.20.120.1630">
    <property type="match status" value="1"/>
</dbReference>
<organism evidence="2 3">
    <name type="scientific">Methylobrevis albus</name>
    <dbReference type="NCBI Taxonomy" id="2793297"/>
    <lineage>
        <taxon>Bacteria</taxon>
        <taxon>Pseudomonadati</taxon>
        <taxon>Pseudomonadota</taxon>
        <taxon>Alphaproteobacteria</taxon>
        <taxon>Hyphomicrobiales</taxon>
        <taxon>Pleomorphomonadaceae</taxon>
        <taxon>Methylobrevis</taxon>
    </lineage>
</organism>
<feature type="transmembrane region" description="Helical" evidence="1">
    <location>
        <begin position="220"/>
        <end position="239"/>
    </location>
</feature>
<keyword evidence="1" id="KW-1133">Transmembrane helix</keyword>
<dbReference type="AlphaFoldDB" id="A0A931I5T4"/>
<feature type="transmembrane region" description="Helical" evidence="1">
    <location>
        <begin position="12"/>
        <end position="31"/>
    </location>
</feature>
<keyword evidence="1" id="KW-0472">Membrane</keyword>
<protein>
    <submittedName>
        <fullName evidence="2">DUF1295 domain-containing protein</fullName>
    </submittedName>
</protein>
<feature type="transmembrane region" description="Helical" evidence="1">
    <location>
        <begin position="66"/>
        <end position="87"/>
    </location>
</feature>
<comment type="caution">
    <text evidence="2">The sequence shown here is derived from an EMBL/GenBank/DDBJ whole genome shotgun (WGS) entry which is preliminary data.</text>
</comment>
<keyword evidence="1" id="KW-0812">Transmembrane</keyword>
<name>A0A931I5T4_9HYPH</name>
<accession>A0A931I5T4</accession>
<proteinExistence type="predicted"/>
<dbReference type="GO" id="GO:0016020">
    <property type="term" value="C:membrane"/>
    <property type="evidence" value="ECO:0007669"/>
    <property type="project" value="TreeGrafter"/>
</dbReference>
<feature type="transmembrane region" description="Helical" evidence="1">
    <location>
        <begin position="144"/>
        <end position="165"/>
    </location>
</feature>
<feature type="transmembrane region" description="Helical" evidence="1">
    <location>
        <begin position="117"/>
        <end position="138"/>
    </location>
</feature>
<gene>
    <name evidence="2" type="ORF">I5731_19365</name>
</gene>
<dbReference type="PROSITE" id="PS50244">
    <property type="entry name" value="S5A_REDUCTASE"/>
    <property type="match status" value="1"/>
</dbReference>
<sequence>MTFPSLPLGDGPALAASFAAVIVLFTAIWAIHVKIEDASIVDYVWGPGFVLAGAVAALTMETRTWVAVSLLGAVALWAIRLTVHLVGRHQGSGEDPRYRAMREAGGATFWRRALWSVFWLQAVILWLLALPLVASFRWAAAEPVTAAVIAGFALFAAGLVIETVADRQLATWRRDPRNAGKLLTRGLFAWSRHPNYFGEALLWWGIGLAAAGITRSALPLLSPLAITALLLFVSGIPLVERRMAAARPDYAAWRAATSPFVPMPPRLWRALRGK</sequence>